<dbReference type="STRING" id="1127134.NOCYR_0690"/>
<dbReference type="eggNOG" id="COG2072">
    <property type="taxonomic scope" value="Bacteria"/>
</dbReference>
<proteinExistence type="predicted"/>
<dbReference type="PANTHER" id="PTHR43539:SF78">
    <property type="entry name" value="FLAVIN-CONTAINING MONOOXYGENASE"/>
    <property type="match status" value="1"/>
</dbReference>
<dbReference type="KEGG" id="ncy:NOCYR_0690"/>
<keyword evidence="1" id="KW-0560">Oxidoreductase</keyword>
<dbReference type="Pfam" id="PF13738">
    <property type="entry name" value="Pyr_redox_3"/>
    <property type="match status" value="1"/>
</dbReference>
<dbReference type="InterPro" id="IPR050982">
    <property type="entry name" value="Auxin_biosynth/cation_transpt"/>
</dbReference>
<dbReference type="EMBL" id="FO082843">
    <property type="protein sequence ID" value="CCF61504.1"/>
    <property type="molecule type" value="Genomic_DNA"/>
</dbReference>
<keyword evidence="3" id="KW-1185">Reference proteome</keyword>
<protein>
    <submittedName>
        <fullName evidence="2">Putative oxidoreductase (Baeyer-Villiger monooxygenase)</fullName>
    </submittedName>
</protein>
<accession>H6QY56</accession>
<dbReference type="PANTHER" id="PTHR43539">
    <property type="entry name" value="FLAVIN-BINDING MONOOXYGENASE-LIKE PROTEIN (AFU_ORTHOLOGUE AFUA_4G09220)"/>
    <property type="match status" value="1"/>
</dbReference>
<dbReference type="HOGENOM" id="CLU_006909_1_2_11"/>
<sequence length="389" mass="42288">MLSDQTTSSGERDADPTAVDYPILVIGAGQAGLSAGYHLRRRGLEPERDFLIVDHAPGPGGAWQFRWPSLTLTTVNRVHDLPGMSFAETLPDGSESAPAATAVPRYYELYEKRFDLRVRRQVTVKVVCDRRAHDDNPAESTDRGGVLHAETDSAGTIRVRGLINGTGTWEHPFIPRYRGAETFAGRQLHTRDYQTADEFAGKHVVVVGGGISAVQLLDEISQVTTTTWVTRTEPKFRETPFAEDDGRRAVAIVEDRVRRGLPPGSVVSVTGLPLDDRLRAARDRGVLHRLPMFDHIEPDGVRWADGTFQPAQVILWATGFRSALDHLAPLRLRGPGGGITMTGRLATQVAVDPRIHLIGYGPSASTIGANRAGRAAAVELAAYLGVGSR</sequence>
<name>H6QY56_NOCCG</name>
<dbReference type="InterPro" id="IPR036188">
    <property type="entry name" value="FAD/NAD-bd_sf"/>
</dbReference>
<dbReference type="Proteomes" id="UP000008190">
    <property type="component" value="Chromosome"/>
</dbReference>
<organism evidence="2 3">
    <name type="scientific">Nocardia cyriacigeorgica (strain GUH-2)</name>
    <dbReference type="NCBI Taxonomy" id="1127134"/>
    <lineage>
        <taxon>Bacteria</taxon>
        <taxon>Bacillati</taxon>
        <taxon>Actinomycetota</taxon>
        <taxon>Actinomycetes</taxon>
        <taxon>Mycobacteriales</taxon>
        <taxon>Nocardiaceae</taxon>
        <taxon>Nocardia</taxon>
    </lineage>
</organism>
<reference evidence="2 3" key="1">
    <citation type="journal article" date="2012" name="J. Bacteriol.">
        <title>Genome sequence of the human- and animal-pathogenic strain Nocardia cyriacigeorgica GUH-2.</title>
        <authorList>
            <person name="Zoropogui A."/>
            <person name="Pujic P."/>
            <person name="Normand P."/>
            <person name="Barbe V."/>
            <person name="Beaman B."/>
            <person name="Beaman L."/>
            <person name="Boiron P."/>
            <person name="Colinon C."/>
            <person name="Deredjian A."/>
            <person name="Graindorge A."/>
            <person name="Mangenot S."/>
            <person name="Nazaret S."/>
            <person name="Neto M."/>
            <person name="Petit S."/>
            <person name="Roche D."/>
            <person name="Vallenet D."/>
            <person name="Rodriguez-Nava V."/>
            <person name="Richard Y."/>
            <person name="Cournoyer B."/>
            <person name="Blaha D."/>
        </authorList>
    </citation>
    <scope>NUCLEOTIDE SEQUENCE [LARGE SCALE GENOMIC DNA]</scope>
    <source>
        <strain evidence="2 3">GUH-2</strain>
    </source>
</reference>
<dbReference type="AlphaFoldDB" id="H6QY56"/>
<dbReference type="PRINTS" id="PR00368">
    <property type="entry name" value="FADPNR"/>
</dbReference>
<dbReference type="GO" id="GO:0050660">
    <property type="term" value="F:flavin adenine dinucleotide binding"/>
    <property type="evidence" value="ECO:0007669"/>
    <property type="project" value="TreeGrafter"/>
</dbReference>
<evidence type="ECO:0000313" key="2">
    <source>
        <dbReference type="EMBL" id="CCF61504.1"/>
    </source>
</evidence>
<dbReference type="Gene3D" id="3.50.50.60">
    <property type="entry name" value="FAD/NAD(P)-binding domain"/>
    <property type="match status" value="1"/>
</dbReference>
<keyword evidence="2" id="KW-0503">Monooxygenase</keyword>
<dbReference type="SUPFAM" id="SSF51905">
    <property type="entry name" value="FAD/NAD(P)-binding domain"/>
    <property type="match status" value="1"/>
</dbReference>
<dbReference type="GO" id="GO:0004497">
    <property type="term" value="F:monooxygenase activity"/>
    <property type="evidence" value="ECO:0007669"/>
    <property type="project" value="UniProtKB-KW"/>
</dbReference>
<gene>
    <name evidence="2" type="ordered locus">NOCYR_0690</name>
</gene>
<evidence type="ECO:0000313" key="3">
    <source>
        <dbReference type="Proteomes" id="UP000008190"/>
    </source>
</evidence>
<evidence type="ECO:0000256" key="1">
    <source>
        <dbReference type="ARBA" id="ARBA00023002"/>
    </source>
</evidence>